<evidence type="ECO:0000256" key="1">
    <source>
        <dbReference type="SAM" id="MobiDB-lite"/>
    </source>
</evidence>
<reference evidence="3" key="1">
    <citation type="submission" date="2021-01" db="EMBL/GenBank/DDBJ databases">
        <title>Whole genome shotgun sequence of Virgisporangium aurantiacum NBRC 16421.</title>
        <authorList>
            <person name="Komaki H."/>
            <person name="Tamura T."/>
        </authorList>
    </citation>
    <scope>NUCLEOTIDE SEQUENCE</scope>
    <source>
        <strain evidence="3">NBRC 16421</strain>
    </source>
</reference>
<keyword evidence="2" id="KW-0732">Signal</keyword>
<evidence type="ECO:0000313" key="3">
    <source>
        <dbReference type="EMBL" id="GIJ62661.1"/>
    </source>
</evidence>
<gene>
    <name evidence="3" type="ORF">Vau01_101770</name>
</gene>
<dbReference type="Proteomes" id="UP000612585">
    <property type="component" value="Unassembled WGS sequence"/>
</dbReference>
<evidence type="ECO:0000313" key="4">
    <source>
        <dbReference type="Proteomes" id="UP000612585"/>
    </source>
</evidence>
<keyword evidence="4" id="KW-1185">Reference proteome</keyword>
<comment type="caution">
    <text evidence="3">The sequence shown here is derived from an EMBL/GenBank/DDBJ whole genome shotgun (WGS) entry which is preliminary data.</text>
</comment>
<feature type="region of interest" description="Disordered" evidence="1">
    <location>
        <begin position="42"/>
        <end position="63"/>
    </location>
</feature>
<organism evidence="3 4">
    <name type="scientific">Virgisporangium aurantiacum</name>
    <dbReference type="NCBI Taxonomy" id="175570"/>
    <lineage>
        <taxon>Bacteria</taxon>
        <taxon>Bacillati</taxon>
        <taxon>Actinomycetota</taxon>
        <taxon>Actinomycetes</taxon>
        <taxon>Micromonosporales</taxon>
        <taxon>Micromonosporaceae</taxon>
        <taxon>Virgisporangium</taxon>
    </lineage>
</organism>
<accession>A0A8J3ZJH4</accession>
<protein>
    <submittedName>
        <fullName evidence="3">Uncharacterized protein</fullName>
    </submittedName>
</protein>
<feature type="chain" id="PRO_5038929550" evidence="2">
    <location>
        <begin position="16"/>
        <end position="93"/>
    </location>
</feature>
<feature type="signal peptide" evidence="2">
    <location>
        <begin position="1"/>
        <end position="15"/>
    </location>
</feature>
<sequence>MAATVMVATAAAAVAAIPVTISELTAGRVGFRTVVMVPSGGKPTGSVPVSCQGDEENRPDTTNPVEVSFGIAPLALSVVDRLVDGGPEVVPHR</sequence>
<evidence type="ECO:0000256" key="2">
    <source>
        <dbReference type="SAM" id="SignalP"/>
    </source>
</evidence>
<proteinExistence type="predicted"/>
<dbReference type="AlphaFoldDB" id="A0A8J3ZJH4"/>
<name>A0A8J3ZJH4_9ACTN</name>
<dbReference type="EMBL" id="BOPG01000081">
    <property type="protein sequence ID" value="GIJ62661.1"/>
    <property type="molecule type" value="Genomic_DNA"/>
</dbReference>